<reference evidence="2" key="1">
    <citation type="submission" date="2020-05" db="EMBL/GenBank/DDBJ databases">
        <authorList>
            <person name="Chiriac C."/>
            <person name="Salcher M."/>
            <person name="Ghai R."/>
            <person name="Kavagutti S V."/>
        </authorList>
    </citation>
    <scope>NUCLEOTIDE SEQUENCE</scope>
</reference>
<dbReference type="AlphaFoldDB" id="A0A6J6GW62"/>
<dbReference type="Gene3D" id="3.40.190.10">
    <property type="entry name" value="Periplasmic binding protein-like II"/>
    <property type="match status" value="2"/>
</dbReference>
<dbReference type="GO" id="GO:0030976">
    <property type="term" value="F:thiamine pyrophosphate binding"/>
    <property type="evidence" value="ECO:0007669"/>
    <property type="project" value="TreeGrafter"/>
</dbReference>
<dbReference type="GO" id="GO:0030288">
    <property type="term" value="C:outer membrane-bounded periplasmic space"/>
    <property type="evidence" value="ECO:0007669"/>
    <property type="project" value="TreeGrafter"/>
</dbReference>
<dbReference type="GO" id="GO:0015888">
    <property type="term" value="P:thiamine transport"/>
    <property type="evidence" value="ECO:0007669"/>
    <property type="project" value="InterPro"/>
</dbReference>
<dbReference type="PANTHER" id="PTHR30006:SF2">
    <property type="entry name" value="ABC TRANSPORTER SUBSTRATE-BINDING PROTEIN"/>
    <property type="match status" value="1"/>
</dbReference>
<protein>
    <submittedName>
        <fullName evidence="2">Unannotated protein</fullName>
    </submittedName>
</protein>
<name>A0A6J6GW62_9ZZZZ</name>
<gene>
    <name evidence="2" type="ORF">UFOPK1835_00573</name>
</gene>
<dbReference type="Pfam" id="PF13343">
    <property type="entry name" value="SBP_bac_6"/>
    <property type="match status" value="1"/>
</dbReference>
<keyword evidence="1" id="KW-0732">Signal</keyword>
<dbReference type="GO" id="GO:0030975">
    <property type="term" value="F:thiamine binding"/>
    <property type="evidence" value="ECO:0007669"/>
    <property type="project" value="InterPro"/>
</dbReference>
<dbReference type="NCBIfam" id="TIGR01254">
    <property type="entry name" value="sfuA"/>
    <property type="match status" value="1"/>
</dbReference>
<dbReference type="EMBL" id="CAEZUP010000016">
    <property type="protein sequence ID" value="CAB4603195.1"/>
    <property type="molecule type" value="Genomic_DNA"/>
</dbReference>
<dbReference type="PANTHER" id="PTHR30006">
    <property type="entry name" value="THIAMINE-BINDING PERIPLASMIC PROTEIN-RELATED"/>
    <property type="match status" value="1"/>
</dbReference>
<sequence>MSSRTSSARFIRLAATLAIGGLLFAACGSSDSSSGSGGKSGFIVDGKSFAVVDANDNLVPVPDAPTLRVMTHDSFAVSQSVLDEFTAQTGVKVELIPSGDAVVMTNAAILTAGNPVADVLFGIDENLLGSAFDADLFVPYAATRLNAVDPSFTIDDRNRVTPIDHGDVCVNYDREALLASGTTVPTSFADLASPDLKDSLVVEDPSASTPGLAFMLATIASFGGGDDTSSNAAWLEYWKSLKDNGVQVVDGWESAYYGAFSGGSGEGTRPLVVSYASSPPAEVTDTSVAVDATPTGAIASTCYRQTEFAGILSGTQQAVAAASFIEFMLGRSFQEDVPGQMYVYPVRNDAVLPEAFAKYTATVETPLSVSYEDVSANRDRWIRQWSGIFR</sequence>
<dbReference type="PROSITE" id="PS51257">
    <property type="entry name" value="PROKAR_LIPOPROTEIN"/>
    <property type="match status" value="1"/>
</dbReference>
<organism evidence="2">
    <name type="scientific">freshwater metagenome</name>
    <dbReference type="NCBI Taxonomy" id="449393"/>
    <lineage>
        <taxon>unclassified sequences</taxon>
        <taxon>metagenomes</taxon>
        <taxon>ecological metagenomes</taxon>
    </lineage>
</organism>
<proteinExistence type="predicted"/>
<evidence type="ECO:0000256" key="1">
    <source>
        <dbReference type="ARBA" id="ARBA00022729"/>
    </source>
</evidence>
<dbReference type="SUPFAM" id="SSF53850">
    <property type="entry name" value="Periplasmic binding protein-like II"/>
    <property type="match status" value="1"/>
</dbReference>
<accession>A0A6J6GW62</accession>
<dbReference type="InterPro" id="IPR005948">
    <property type="entry name" value="ThiB-like"/>
</dbReference>
<evidence type="ECO:0000313" key="2">
    <source>
        <dbReference type="EMBL" id="CAB4603195.1"/>
    </source>
</evidence>